<evidence type="ECO:0000259" key="9">
    <source>
        <dbReference type="PROSITE" id="PS50109"/>
    </source>
</evidence>
<keyword evidence="4" id="KW-0808">Transferase</keyword>
<evidence type="ECO:0000256" key="6">
    <source>
        <dbReference type="ARBA" id="ARBA00023012"/>
    </source>
</evidence>
<evidence type="ECO:0000256" key="3">
    <source>
        <dbReference type="ARBA" id="ARBA00022553"/>
    </source>
</evidence>
<evidence type="ECO:0000313" key="10">
    <source>
        <dbReference type="EMBL" id="GFJ85760.1"/>
    </source>
</evidence>
<feature type="compositionally biased region" description="Low complexity" evidence="7">
    <location>
        <begin position="759"/>
        <end position="777"/>
    </location>
</feature>
<dbReference type="Proteomes" id="UP000482800">
    <property type="component" value="Unassembled WGS sequence"/>
</dbReference>
<dbReference type="PROSITE" id="PS50109">
    <property type="entry name" value="HIS_KIN"/>
    <property type="match status" value="1"/>
</dbReference>
<accession>A0A6V8KQU2</accession>
<feature type="transmembrane region" description="Helical" evidence="8">
    <location>
        <begin position="66"/>
        <end position="87"/>
    </location>
</feature>
<keyword evidence="8" id="KW-0472">Membrane</keyword>
<proteinExistence type="predicted"/>
<dbReference type="PANTHER" id="PTHR44936:SF9">
    <property type="entry name" value="SENSOR PROTEIN CREC"/>
    <property type="match status" value="1"/>
</dbReference>
<reference evidence="10 11" key="1">
    <citation type="submission" date="2020-03" db="EMBL/GenBank/DDBJ databases">
        <title>Whole genome shotgun sequence of Phytohabitans houttuyneae NBRC 108639.</title>
        <authorList>
            <person name="Komaki H."/>
            <person name="Tamura T."/>
        </authorList>
    </citation>
    <scope>NUCLEOTIDE SEQUENCE [LARGE SCALE GENOMIC DNA]</scope>
    <source>
        <strain evidence="10 11">NBRC 108639</strain>
    </source>
</reference>
<dbReference type="EMBL" id="BLPF01000004">
    <property type="protein sequence ID" value="GFJ85760.1"/>
    <property type="molecule type" value="Genomic_DNA"/>
</dbReference>
<organism evidence="10 11">
    <name type="scientific">Phytohabitans houttuyneae</name>
    <dbReference type="NCBI Taxonomy" id="1076126"/>
    <lineage>
        <taxon>Bacteria</taxon>
        <taxon>Bacillati</taxon>
        <taxon>Actinomycetota</taxon>
        <taxon>Actinomycetes</taxon>
        <taxon>Micromonosporales</taxon>
        <taxon>Micromonosporaceae</taxon>
    </lineage>
</organism>
<keyword evidence="5" id="KW-0418">Kinase</keyword>
<keyword evidence="8" id="KW-1133">Transmembrane helix</keyword>
<dbReference type="Gene3D" id="3.30.565.10">
    <property type="entry name" value="Histidine kinase-like ATPase, C-terminal domain"/>
    <property type="match status" value="1"/>
</dbReference>
<dbReference type="SUPFAM" id="SSF55874">
    <property type="entry name" value="ATPase domain of HSP90 chaperone/DNA topoisomerase II/histidine kinase"/>
    <property type="match status" value="1"/>
</dbReference>
<evidence type="ECO:0000256" key="4">
    <source>
        <dbReference type="ARBA" id="ARBA00022679"/>
    </source>
</evidence>
<keyword evidence="3" id="KW-0597">Phosphoprotein</keyword>
<feature type="compositionally biased region" description="Low complexity" evidence="7">
    <location>
        <begin position="786"/>
        <end position="808"/>
    </location>
</feature>
<evidence type="ECO:0000256" key="8">
    <source>
        <dbReference type="SAM" id="Phobius"/>
    </source>
</evidence>
<evidence type="ECO:0000256" key="7">
    <source>
        <dbReference type="SAM" id="MobiDB-lite"/>
    </source>
</evidence>
<evidence type="ECO:0000256" key="1">
    <source>
        <dbReference type="ARBA" id="ARBA00000085"/>
    </source>
</evidence>
<dbReference type="AlphaFoldDB" id="A0A6V8KQU2"/>
<dbReference type="PANTHER" id="PTHR44936">
    <property type="entry name" value="SENSOR PROTEIN CREC"/>
    <property type="match status" value="1"/>
</dbReference>
<comment type="caution">
    <text evidence="10">The sequence shown here is derived from an EMBL/GenBank/DDBJ whole genome shotgun (WGS) entry which is preliminary data.</text>
</comment>
<feature type="region of interest" description="Disordered" evidence="7">
    <location>
        <begin position="751"/>
        <end position="862"/>
    </location>
</feature>
<evidence type="ECO:0000313" key="11">
    <source>
        <dbReference type="Proteomes" id="UP000482800"/>
    </source>
</evidence>
<dbReference type="GO" id="GO:0000160">
    <property type="term" value="P:phosphorelay signal transduction system"/>
    <property type="evidence" value="ECO:0007669"/>
    <property type="project" value="UniProtKB-KW"/>
</dbReference>
<protein>
    <recommendedName>
        <fullName evidence="2">histidine kinase</fullName>
        <ecNumber evidence="2">2.7.13.3</ecNumber>
    </recommendedName>
</protein>
<dbReference type="Pfam" id="PF02518">
    <property type="entry name" value="HATPase_c"/>
    <property type="match status" value="1"/>
</dbReference>
<reference evidence="10 11" key="2">
    <citation type="submission" date="2020-03" db="EMBL/GenBank/DDBJ databases">
        <authorList>
            <person name="Ichikawa N."/>
            <person name="Kimura A."/>
            <person name="Kitahashi Y."/>
            <person name="Uohara A."/>
        </authorList>
    </citation>
    <scope>NUCLEOTIDE SEQUENCE [LARGE SCALE GENOMIC DNA]</scope>
    <source>
        <strain evidence="10 11">NBRC 108639</strain>
    </source>
</reference>
<dbReference type="InterPro" id="IPR003594">
    <property type="entry name" value="HATPase_dom"/>
</dbReference>
<dbReference type="InterPro" id="IPR013587">
    <property type="entry name" value="Nitrate/nitrite_sensing"/>
</dbReference>
<dbReference type="InterPro" id="IPR005467">
    <property type="entry name" value="His_kinase_dom"/>
</dbReference>
<feature type="transmembrane region" description="Helical" evidence="8">
    <location>
        <begin position="367"/>
        <end position="389"/>
    </location>
</feature>
<comment type="catalytic activity">
    <reaction evidence="1">
        <text>ATP + protein L-histidine = ADP + protein N-phospho-L-histidine.</text>
        <dbReference type="EC" id="2.7.13.3"/>
    </reaction>
</comment>
<evidence type="ECO:0000256" key="2">
    <source>
        <dbReference type="ARBA" id="ARBA00012438"/>
    </source>
</evidence>
<dbReference type="SMART" id="SM00387">
    <property type="entry name" value="HATPase_c"/>
    <property type="match status" value="1"/>
</dbReference>
<feature type="domain" description="Histidine kinase" evidence="9">
    <location>
        <begin position="584"/>
        <end position="689"/>
    </location>
</feature>
<dbReference type="GO" id="GO:0004673">
    <property type="term" value="F:protein histidine kinase activity"/>
    <property type="evidence" value="ECO:0007669"/>
    <property type="project" value="UniProtKB-EC"/>
</dbReference>
<dbReference type="InterPro" id="IPR050980">
    <property type="entry name" value="2C_sensor_his_kinase"/>
</dbReference>
<gene>
    <name evidence="10" type="ORF">Phou_099400</name>
</gene>
<keyword evidence="11" id="KW-1185">Reference proteome</keyword>
<dbReference type="InterPro" id="IPR036890">
    <property type="entry name" value="HATPase_C_sf"/>
</dbReference>
<dbReference type="Pfam" id="PF08376">
    <property type="entry name" value="NIT"/>
    <property type="match status" value="1"/>
</dbReference>
<name>A0A6V8KQU2_9ACTN</name>
<evidence type="ECO:0000256" key="5">
    <source>
        <dbReference type="ARBA" id="ARBA00022777"/>
    </source>
</evidence>
<dbReference type="EC" id="2.7.13.3" evidence="2"/>
<sequence>MPAGAIRGTPYLAGETECAAMGGFGRGPAQADAVVPAVRRAMHRAPEESSGNVAGHQSGPGPLRSIGVRILLPVLVATVGLVTLGVIQTRDALRESGRAGDARILARTASAGIAVAHQAELEHAETIALRLRGGEAGKQLLEAQRARTDAARARYTEAAREARRVSPDLIGELDEAEAVLDVLPSVRAVAVSAPDGSPEVFDAYNAVTHAMIGIADAVPSQLSEPRLVESARAIVVVTELEHLAAEQLDLLRRVFTRERLEPGELVRLAAWEGAEHQQLEVIERLPGTTEGRFATLVAGDDVTRARDIRDTVLNSGGAPATLQVDPDVWYSAQSGLLRRLRLMQSELSTSMEREAYQIQVAAHRRTLVTASLTALLVGLALAGAIIQAVRTSRRLRRIRATALAVAHGELPDAVALVSAAPDEATVRGTLQDSGTRVEAMLQPGADEIGELGTAFATVHRQALRLAAEQALQRMETTATFTALSRRGQTLVQRQLHMIGEFARYEVDQSVRARLFALDHLAARMRRNEENLLVLAGGDPGRRFTEPVAAIEVIRLAAAEIEEPGRVDAVSTPLVAVAAHVVGDVIHLLAELMENAASFSPPTTTVRVAARQAVDHVSLTIFDEGIGLTADRLDEANERIAHPSALTSTLVGTMGLLVVGRLAARHGIQVRLTSVAGGGTAATVTLPDRVLAPLPPPSRFYRGQLLGPLPEPPPSAAPPRTVLAVVEEAAEPAPSILRPALVDGLTASGLPRRAPAQALPTGPVAGRPPAARPGGRTTPDPDEVRARLSSLASGLAAARPPAARPAGRATPDPDEVRARLSSLASGIAAGRRTDTTPTTGSQPTREDSHEPRNGLPTGPRRLR</sequence>
<keyword evidence="8" id="KW-0812">Transmembrane</keyword>
<keyword evidence="6" id="KW-0902">Two-component regulatory system</keyword>